<evidence type="ECO:0000256" key="2">
    <source>
        <dbReference type="SAM" id="Phobius"/>
    </source>
</evidence>
<protein>
    <submittedName>
        <fullName evidence="3">XIAP-associated factor 1</fullName>
    </submittedName>
</protein>
<keyword evidence="2" id="KW-1133">Transmembrane helix</keyword>
<evidence type="ECO:0000256" key="1">
    <source>
        <dbReference type="SAM" id="MobiDB-lite"/>
    </source>
</evidence>
<feature type="transmembrane region" description="Helical" evidence="2">
    <location>
        <begin position="34"/>
        <end position="52"/>
    </location>
</feature>
<reference evidence="3" key="1">
    <citation type="submission" date="2018-02" db="EMBL/GenBank/DDBJ databases">
        <title>Rhizophora mucronata_Transcriptome.</title>
        <authorList>
            <person name="Meera S.P."/>
            <person name="Sreeshan A."/>
            <person name="Augustine A."/>
        </authorList>
    </citation>
    <scope>NUCLEOTIDE SEQUENCE</scope>
    <source>
        <tissue evidence="3">Leaf</tissue>
    </source>
</reference>
<keyword evidence="2" id="KW-0812">Transmembrane</keyword>
<sequence>MADNIAGSSRDVRAAERAQGAPRRQPPEFSPKRLLITIAITGIAIILGSLIFPRKKESTQVH</sequence>
<accession>A0A2P2KYB6</accession>
<organism evidence="3">
    <name type="scientific">Rhizophora mucronata</name>
    <name type="common">Asiatic mangrove</name>
    <dbReference type="NCBI Taxonomy" id="61149"/>
    <lineage>
        <taxon>Eukaryota</taxon>
        <taxon>Viridiplantae</taxon>
        <taxon>Streptophyta</taxon>
        <taxon>Embryophyta</taxon>
        <taxon>Tracheophyta</taxon>
        <taxon>Spermatophyta</taxon>
        <taxon>Magnoliopsida</taxon>
        <taxon>eudicotyledons</taxon>
        <taxon>Gunneridae</taxon>
        <taxon>Pentapetalae</taxon>
        <taxon>rosids</taxon>
        <taxon>fabids</taxon>
        <taxon>Malpighiales</taxon>
        <taxon>Rhizophoraceae</taxon>
        <taxon>Rhizophora</taxon>
    </lineage>
</organism>
<keyword evidence="2" id="KW-0472">Membrane</keyword>
<proteinExistence type="predicted"/>
<dbReference type="EMBL" id="GGEC01030237">
    <property type="protein sequence ID" value="MBX10721.1"/>
    <property type="molecule type" value="Transcribed_RNA"/>
</dbReference>
<name>A0A2P2KYB6_RHIMU</name>
<evidence type="ECO:0000313" key="3">
    <source>
        <dbReference type="EMBL" id="MBX10721.1"/>
    </source>
</evidence>
<dbReference type="AlphaFoldDB" id="A0A2P2KYB6"/>
<feature type="region of interest" description="Disordered" evidence="1">
    <location>
        <begin position="1"/>
        <end position="28"/>
    </location>
</feature>